<dbReference type="InterPro" id="IPR037232">
    <property type="entry name" value="NADH_quin_OxRdtase_su_C/D-like"/>
</dbReference>
<dbReference type="GO" id="GO:0050136">
    <property type="term" value="F:NADH dehydrogenase (quinone) (non-electrogenic) activity"/>
    <property type="evidence" value="ECO:0007669"/>
    <property type="project" value="UniProtKB-UniRule"/>
</dbReference>
<comment type="catalytic activity">
    <reaction evidence="3 5">
        <text>a quinone + NADH + 5 H(+)(in) = a quinol + NAD(+) + 4 H(+)(out)</text>
        <dbReference type="Rhea" id="RHEA:57888"/>
        <dbReference type="ChEBI" id="CHEBI:15378"/>
        <dbReference type="ChEBI" id="CHEBI:24646"/>
        <dbReference type="ChEBI" id="CHEBI:57540"/>
        <dbReference type="ChEBI" id="CHEBI:57945"/>
        <dbReference type="ChEBI" id="CHEBI:132124"/>
    </reaction>
</comment>
<dbReference type="OrthoDB" id="9803286at2"/>
<dbReference type="GO" id="GO:0048038">
    <property type="term" value="F:quinone binding"/>
    <property type="evidence" value="ECO:0007669"/>
    <property type="project" value="UniProtKB-KW"/>
</dbReference>
<evidence type="ECO:0000313" key="7">
    <source>
        <dbReference type="EMBL" id="TDS12149.1"/>
    </source>
</evidence>
<gene>
    <name evidence="3" type="primary">nuoC</name>
    <name evidence="7" type="ORF">B0I21_1064</name>
</gene>
<evidence type="ECO:0000256" key="5">
    <source>
        <dbReference type="RuleBase" id="RU003582"/>
    </source>
</evidence>
<dbReference type="SUPFAM" id="SSF143243">
    <property type="entry name" value="Nqo5-like"/>
    <property type="match status" value="1"/>
</dbReference>
<organism evidence="7 8">
    <name type="scientific">Sphingobacterium paludis</name>
    <dbReference type="NCBI Taxonomy" id="1476465"/>
    <lineage>
        <taxon>Bacteria</taxon>
        <taxon>Pseudomonadati</taxon>
        <taxon>Bacteroidota</taxon>
        <taxon>Sphingobacteriia</taxon>
        <taxon>Sphingobacteriales</taxon>
        <taxon>Sphingobacteriaceae</taxon>
        <taxon>Sphingobacterium</taxon>
    </lineage>
</organism>
<dbReference type="EMBL" id="SNZV01000006">
    <property type="protein sequence ID" value="TDS12149.1"/>
    <property type="molecule type" value="Genomic_DNA"/>
</dbReference>
<protein>
    <recommendedName>
        <fullName evidence="3">NADH-quinone oxidoreductase subunit C</fullName>
        <ecNumber evidence="3">7.1.1.-</ecNumber>
    </recommendedName>
    <alternativeName>
        <fullName evidence="3">NADH dehydrogenase I subunit C</fullName>
    </alternativeName>
    <alternativeName>
        <fullName evidence="3">NDH-1 subunit C</fullName>
    </alternativeName>
</protein>
<comment type="similarity">
    <text evidence="1 3 4">Belongs to the complex I 30 kDa subunit family.</text>
</comment>
<comment type="subunit">
    <text evidence="3">NDH-1 is composed of 14 different subunits. Subunits NuoB, C, D, E, F, and G constitute the peripheral sector of the complex.</text>
</comment>
<sequence length="163" mass="19181">MIKQIRDLLGDKFGEESIIRLDEQALQPTLVVNADYIEQIGFFLRDTEGCYFDFLSNISAVDYFPDNRFDVVYHLASIPYQTQVTLKIELENNRDVNELPEVDSVSAVWRTADWHEREAFDLMGIFFRNHPDLRRILLPDDWVGYPLRKDYEDAESYHGITIK</sequence>
<dbReference type="AlphaFoldDB" id="A0A4R7CUU0"/>
<keyword evidence="3 5" id="KW-0874">Quinone</keyword>
<dbReference type="NCBIfam" id="TIGR01961">
    <property type="entry name" value="NuoC_fam"/>
    <property type="match status" value="1"/>
</dbReference>
<evidence type="ECO:0000313" key="8">
    <source>
        <dbReference type="Proteomes" id="UP000294752"/>
    </source>
</evidence>
<evidence type="ECO:0000256" key="1">
    <source>
        <dbReference type="ARBA" id="ARBA00007569"/>
    </source>
</evidence>
<feature type="domain" description="NADH:ubiquinone oxidoreductase 30kDa subunit" evidence="6">
    <location>
        <begin position="31"/>
        <end position="152"/>
    </location>
</feature>
<dbReference type="HAMAP" id="MF_01357">
    <property type="entry name" value="NDH1_NuoC"/>
    <property type="match status" value="1"/>
</dbReference>
<dbReference type="Proteomes" id="UP000294752">
    <property type="component" value="Unassembled WGS sequence"/>
</dbReference>
<comment type="subcellular location">
    <subcellularLocation>
        <location evidence="3">Cell membrane</location>
        <topology evidence="3">Peripheral membrane protein</topology>
        <orientation evidence="3">Cytoplasmic side</orientation>
    </subcellularLocation>
</comment>
<dbReference type="PANTHER" id="PTHR10884">
    <property type="entry name" value="NADH DEHYDROGENASE UBIQUINONE IRON-SULFUR PROTEIN 3"/>
    <property type="match status" value="1"/>
</dbReference>
<keyword evidence="3" id="KW-1003">Cell membrane</keyword>
<dbReference type="Pfam" id="PF00329">
    <property type="entry name" value="Complex1_30kDa"/>
    <property type="match status" value="1"/>
</dbReference>
<dbReference type="PANTHER" id="PTHR10884:SF14">
    <property type="entry name" value="NADH DEHYDROGENASE [UBIQUINONE] IRON-SULFUR PROTEIN 3, MITOCHONDRIAL"/>
    <property type="match status" value="1"/>
</dbReference>
<evidence type="ECO:0000256" key="3">
    <source>
        <dbReference type="HAMAP-Rule" id="MF_01357"/>
    </source>
</evidence>
<dbReference type="GO" id="GO:0008137">
    <property type="term" value="F:NADH dehydrogenase (ubiquinone) activity"/>
    <property type="evidence" value="ECO:0007669"/>
    <property type="project" value="InterPro"/>
</dbReference>
<dbReference type="Gene3D" id="3.30.460.80">
    <property type="entry name" value="NADH:ubiquinone oxidoreductase, 30kDa subunit"/>
    <property type="match status" value="1"/>
</dbReference>
<evidence type="ECO:0000256" key="2">
    <source>
        <dbReference type="ARBA" id="ARBA00022448"/>
    </source>
</evidence>
<dbReference type="EC" id="7.1.1.-" evidence="3"/>
<dbReference type="RefSeq" id="WP_133640801.1">
    <property type="nucleotide sequence ID" value="NZ_SNZV01000006.1"/>
</dbReference>
<evidence type="ECO:0000256" key="4">
    <source>
        <dbReference type="RuleBase" id="RU003456"/>
    </source>
</evidence>
<accession>A0A4R7CUU0</accession>
<dbReference type="GO" id="GO:0005886">
    <property type="term" value="C:plasma membrane"/>
    <property type="evidence" value="ECO:0007669"/>
    <property type="project" value="UniProtKB-SubCell"/>
</dbReference>
<comment type="caution">
    <text evidence="7">The sequence shown here is derived from an EMBL/GenBank/DDBJ whole genome shotgun (WGS) entry which is preliminary data.</text>
</comment>
<evidence type="ECO:0000259" key="6">
    <source>
        <dbReference type="Pfam" id="PF00329"/>
    </source>
</evidence>
<keyword evidence="3 4" id="KW-0520">NAD</keyword>
<dbReference type="InterPro" id="IPR001268">
    <property type="entry name" value="NADH_UbQ_OxRdtase_30kDa_su"/>
</dbReference>
<proteinExistence type="inferred from homology"/>
<reference evidence="7 8" key="1">
    <citation type="submission" date="2019-03" db="EMBL/GenBank/DDBJ databases">
        <title>Genomic Encyclopedia of Type Strains, Phase III (KMG-III): the genomes of soil and plant-associated and newly described type strains.</title>
        <authorList>
            <person name="Whitman W."/>
        </authorList>
    </citation>
    <scope>NUCLEOTIDE SEQUENCE [LARGE SCALE GENOMIC DNA]</scope>
    <source>
        <strain evidence="7 8">CGMCC 1.12801</strain>
    </source>
</reference>
<dbReference type="InterPro" id="IPR020396">
    <property type="entry name" value="NADH_UbQ_OxRdtase_CS"/>
</dbReference>
<keyword evidence="3 4" id="KW-1278">Translocase</keyword>
<dbReference type="InterPro" id="IPR010218">
    <property type="entry name" value="NADH_DH_suC"/>
</dbReference>
<name>A0A4R7CUU0_9SPHI</name>
<dbReference type="PROSITE" id="PS00542">
    <property type="entry name" value="COMPLEX1_30K"/>
    <property type="match status" value="1"/>
</dbReference>
<keyword evidence="2 3" id="KW-0813">Transport</keyword>
<comment type="function">
    <text evidence="3">NDH-1 shuttles electrons from NADH, via FMN and iron-sulfur (Fe-S) centers, to quinones in the respiratory chain. The immediate electron acceptor for the enzyme in this species is believed to be a menaquinone. Couples the redox reaction to proton translocation (for every two electrons transferred, four hydrogen ions are translocated across the cytoplasmic membrane), and thus conserves the redox energy in a proton gradient.</text>
</comment>
<keyword evidence="8" id="KW-1185">Reference proteome</keyword>
<keyword evidence="3" id="KW-0472">Membrane</keyword>